<feature type="non-terminal residue" evidence="5">
    <location>
        <position position="174"/>
    </location>
</feature>
<organism evidence="5 6">
    <name type="scientific">Candidatus Aeolococcus gillhamiae</name>
    <dbReference type="NCBI Taxonomy" id="3127015"/>
    <lineage>
        <taxon>Bacteria</taxon>
        <taxon>Bacillati</taxon>
        <taxon>Candidatus Dormiibacterota</taxon>
        <taxon>Candidatus Dormibacteria</taxon>
        <taxon>Candidatus Aeolococcales</taxon>
        <taxon>Candidatus Aeolococcaceae</taxon>
        <taxon>Candidatus Aeolococcus</taxon>
    </lineage>
</organism>
<dbReference type="SUPFAM" id="SSF55729">
    <property type="entry name" value="Acyl-CoA N-acyltransferases (Nat)"/>
    <property type="match status" value="1"/>
</dbReference>
<dbReference type="GO" id="GO:0005737">
    <property type="term" value="C:cytoplasm"/>
    <property type="evidence" value="ECO:0007669"/>
    <property type="project" value="TreeGrafter"/>
</dbReference>
<dbReference type="InterPro" id="IPR051531">
    <property type="entry name" value="N-acetyltransferase"/>
</dbReference>
<dbReference type="InterPro" id="IPR016181">
    <property type="entry name" value="Acyl_CoA_acyltransferase"/>
</dbReference>
<dbReference type="PROSITE" id="PS51186">
    <property type="entry name" value="GNAT"/>
    <property type="match status" value="1"/>
</dbReference>
<evidence type="ECO:0000259" key="4">
    <source>
        <dbReference type="PROSITE" id="PS51186"/>
    </source>
</evidence>
<dbReference type="Gene3D" id="3.40.630.30">
    <property type="match status" value="1"/>
</dbReference>
<name>A0A2W5YXX1_9BACT</name>
<proteinExistence type="inferred from homology"/>
<reference evidence="5 6" key="1">
    <citation type="journal article" date="2017" name="Nature">
        <title>Atmospheric trace gases support primary production in Antarctic desert surface soil.</title>
        <authorList>
            <person name="Ji M."/>
            <person name="Greening C."/>
            <person name="Vanwonterghem I."/>
            <person name="Carere C.R."/>
            <person name="Bay S.K."/>
            <person name="Steen J.A."/>
            <person name="Montgomery K."/>
            <person name="Lines T."/>
            <person name="Beardall J."/>
            <person name="van Dorst J."/>
            <person name="Snape I."/>
            <person name="Stott M.B."/>
            <person name="Hugenholtz P."/>
            <person name="Ferrari B.C."/>
        </authorList>
    </citation>
    <scope>NUCLEOTIDE SEQUENCE [LARGE SCALE GENOMIC DNA]</scope>
    <source>
        <strain evidence="5">RRmetagenome_bin12</strain>
    </source>
</reference>
<gene>
    <name evidence="5" type="ORF">DLM65_14950</name>
</gene>
<evidence type="ECO:0000256" key="3">
    <source>
        <dbReference type="ARBA" id="ARBA00038502"/>
    </source>
</evidence>
<dbReference type="InterPro" id="IPR000182">
    <property type="entry name" value="GNAT_dom"/>
</dbReference>
<keyword evidence="2" id="KW-0012">Acyltransferase</keyword>
<dbReference type="PANTHER" id="PTHR43792">
    <property type="entry name" value="GNAT FAMILY, PUTATIVE (AFU_ORTHOLOGUE AFUA_3G00765)-RELATED-RELATED"/>
    <property type="match status" value="1"/>
</dbReference>
<comment type="similarity">
    <text evidence="3">Belongs to the acetyltransferase family. RimJ subfamily.</text>
</comment>
<evidence type="ECO:0000256" key="1">
    <source>
        <dbReference type="ARBA" id="ARBA00022679"/>
    </source>
</evidence>
<evidence type="ECO:0000256" key="2">
    <source>
        <dbReference type="ARBA" id="ARBA00023315"/>
    </source>
</evidence>
<dbReference type="GO" id="GO:0008999">
    <property type="term" value="F:protein-N-terminal-alanine acetyltransferase activity"/>
    <property type="evidence" value="ECO:0007669"/>
    <property type="project" value="TreeGrafter"/>
</dbReference>
<comment type="caution">
    <text evidence="5">The sequence shown here is derived from an EMBL/GenBank/DDBJ whole genome shotgun (WGS) entry which is preliminary data.</text>
</comment>
<sequence length="174" mass="18734">MADGVSIQSLDIADAAALAEMNARNRSDIERVSPPQTADTYTASGQAARIAAILRETSQGVRLNWTIRLDGVIAGDISLHAIHRGPVQTANVGYMVDSAVRGRGVATAALRLVVAQAFDGLRLHRLDAGAMPTNIGSQRVLEKAGFTRVGVMRRYLFIADLWQDHVLYELVGPD</sequence>
<dbReference type="Proteomes" id="UP000248724">
    <property type="component" value="Unassembled WGS sequence"/>
</dbReference>
<evidence type="ECO:0000313" key="6">
    <source>
        <dbReference type="Proteomes" id="UP000248724"/>
    </source>
</evidence>
<feature type="domain" description="N-acetyltransferase" evidence="4">
    <location>
        <begin position="5"/>
        <end position="173"/>
    </location>
</feature>
<accession>A0A2W5YXX1</accession>
<keyword evidence="1" id="KW-0808">Transferase</keyword>
<protein>
    <submittedName>
        <fullName evidence="5">Alanine acetyltransferase</fullName>
    </submittedName>
</protein>
<dbReference type="EMBL" id="QHBU01000282">
    <property type="protein sequence ID" value="PZR77799.1"/>
    <property type="molecule type" value="Genomic_DNA"/>
</dbReference>
<dbReference type="Pfam" id="PF13302">
    <property type="entry name" value="Acetyltransf_3"/>
    <property type="match status" value="1"/>
</dbReference>
<dbReference type="PANTHER" id="PTHR43792:SF8">
    <property type="entry name" value="[RIBOSOMAL PROTEIN US5]-ALANINE N-ACETYLTRANSFERASE"/>
    <property type="match status" value="1"/>
</dbReference>
<evidence type="ECO:0000313" key="5">
    <source>
        <dbReference type="EMBL" id="PZR77799.1"/>
    </source>
</evidence>
<dbReference type="AlphaFoldDB" id="A0A2W5YXX1"/>